<dbReference type="GeneID" id="109475664"/>
<dbReference type="OrthoDB" id="10044836at2759"/>
<evidence type="ECO:0000256" key="1">
    <source>
        <dbReference type="SAM" id="SignalP"/>
    </source>
</evidence>
<organism evidence="2 3">
    <name type="scientific">Branchiostoma belcheri</name>
    <name type="common">Amphioxus</name>
    <dbReference type="NCBI Taxonomy" id="7741"/>
    <lineage>
        <taxon>Eukaryota</taxon>
        <taxon>Metazoa</taxon>
        <taxon>Chordata</taxon>
        <taxon>Cephalochordata</taxon>
        <taxon>Leptocardii</taxon>
        <taxon>Amphioxiformes</taxon>
        <taxon>Branchiostomatidae</taxon>
        <taxon>Branchiostoma</taxon>
    </lineage>
</organism>
<protein>
    <submittedName>
        <fullName evidence="3">Uncharacterized protein LOC109475664</fullName>
    </submittedName>
</protein>
<feature type="signal peptide" evidence="1">
    <location>
        <begin position="1"/>
        <end position="27"/>
    </location>
</feature>
<accession>A0A6P4YRA7</accession>
<feature type="chain" id="PRO_5028213991" evidence="1">
    <location>
        <begin position="28"/>
        <end position="179"/>
    </location>
</feature>
<proteinExistence type="predicted"/>
<dbReference type="AlphaFoldDB" id="A0A6P4YRA7"/>
<reference evidence="3" key="1">
    <citation type="submission" date="2025-08" db="UniProtKB">
        <authorList>
            <consortium name="RefSeq"/>
        </authorList>
    </citation>
    <scope>IDENTIFICATION</scope>
    <source>
        <tissue evidence="3">Gonad</tissue>
    </source>
</reference>
<dbReference type="KEGG" id="bbel:109475664"/>
<name>A0A6P4YRA7_BRABE</name>
<evidence type="ECO:0000313" key="2">
    <source>
        <dbReference type="Proteomes" id="UP000515135"/>
    </source>
</evidence>
<sequence length="179" mass="19974">MVRMAMAGKLVFALGVLLAVGARDVTGAVVRTPTCIFPYVLNDDRPALQPYDPDISANYDCPANYLKFGDDCFLPVTFGRLYEPVVPVPFTTAKYTCQRLMADATTLLDLRDPDVLQAVVEILKGSIRVPDYALKDLLMYEDSCVELSTSQVWGEQLCVRLCTTYQHKMVICRRPADPK</sequence>
<dbReference type="SUPFAM" id="SSF56436">
    <property type="entry name" value="C-type lectin-like"/>
    <property type="match status" value="1"/>
</dbReference>
<dbReference type="InterPro" id="IPR016187">
    <property type="entry name" value="CTDL_fold"/>
</dbReference>
<evidence type="ECO:0000313" key="3">
    <source>
        <dbReference type="RefSeq" id="XP_019631980.1"/>
    </source>
</evidence>
<dbReference type="Proteomes" id="UP000515135">
    <property type="component" value="Unplaced"/>
</dbReference>
<gene>
    <name evidence="3" type="primary">LOC109475664</name>
</gene>
<dbReference type="RefSeq" id="XP_019631980.1">
    <property type="nucleotide sequence ID" value="XM_019776421.1"/>
</dbReference>
<keyword evidence="1" id="KW-0732">Signal</keyword>
<keyword evidence="2" id="KW-1185">Reference proteome</keyword>